<proteinExistence type="predicted"/>
<name>M5ADU0_LEVBR</name>
<reference evidence="2 3" key="1">
    <citation type="journal article" date="2013" name="PLoS ONE">
        <title>Genomic Analysis by Deep Sequencing of the Probiotic Lactobacillus brevis KB290 Harboring Nine Plasmids Reveals Genomic Stability.</title>
        <authorList>
            <person name="Fukao M."/>
            <person name="Oshima K."/>
            <person name="Morita H."/>
            <person name="Toh H."/>
            <person name="Suda W."/>
            <person name="Kim S.W."/>
            <person name="Suzuki S."/>
            <person name="Yakabe T."/>
            <person name="Hattori M."/>
            <person name="Yajima N."/>
        </authorList>
    </citation>
    <scope>NUCLEOTIDE SEQUENCE [LARGE SCALE GENOMIC DNA]</scope>
    <source>
        <strain evidence="2 3">KB290</strain>
    </source>
</reference>
<feature type="compositionally biased region" description="Polar residues" evidence="1">
    <location>
        <begin position="13"/>
        <end position="25"/>
    </location>
</feature>
<sequence>MHLWSLLVKYTSSDLESWQSGNAPDSKSGEPANTGAQVQILYSPF</sequence>
<accession>M5ADU0</accession>
<dbReference type="AlphaFoldDB" id="M5ADU0"/>
<dbReference type="KEGG" id="lbk:LVISKB_1314"/>
<evidence type="ECO:0000313" key="3">
    <source>
        <dbReference type="Proteomes" id="UP000012042"/>
    </source>
</evidence>
<dbReference type="EMBL" id="AP012167">
    <property type="protein sequence ID" value="BAN06949.1"/>
    <property type="molecule type" value="Genomic_DNA"/>
</dbReference>
<evidence type="ECO:0000313" key="2">
    <source>
        <dbReference type="EMBL" id="BAN06949.1"/>
    </source>
</evidence>
<feature type="region of interest" description="Disordered" evidence="1">
    <location>
        <begin position="13"/>
        <end position="35"/>
    </location>
</feature>
<dbReference type="Proteomes" id="UP000012042">
    <property type="component" value="Chromosome"/>
</dbReference>
<protein>
    <submittedName>
        <fullName evidence="2">Uncharacterized protein</fullName>
    </submittedName>
</protein>
<dbReference type="HOGENOM" id="CLU_3201197_0_0_9"/>
<gene>
    <name evidence="2" type="ORF">LVISKB_1314</name>
</gene>
<evidence type="ECO:0000256" key="1">
    <source>
        <dbReference type="SAM" id="MobiDB-lite"/>
    </source>
</evidence>
<organism evidence="2 3">
    <name type="scientific">Levilactobacillus brevis KB290</name>
    <dbReference type="NCBI Taxonomy" id="1001583"/>
    <lineage>
        <taxon>Bacteria</taxon>
        <taxon>Bacillati</taxon>
        <taxon>Bacillota</taxon>
        <taxon>Bacilli</taxon>
        <taxon>Lactobacillales</taxon>
        <taxon>Lactobacillaceae</taxon>
        <taxon>Levilactobacillus</taxon>
    </lineage>
</organism>